<reference evidence="2 3" key="1">
    <citation type="submission" date="2024-05" db="EMBL/GenBank/DDBJ databases">
        <title>Genome sequencing and assembly of Indian major carp, Cirrhinus mrigala (Hamilton, 1822).</title>
        <authorList>
            <person name="Mohindra V."/>
            <person name="Chowdhury L.M."/>
            <person name="Lal K."/>
            <person name="Jena J.K."/>
        </authorList>
    </citation>
    <scope>NUCLEOTIDE SEQUENCE [LARGE SCALE GENOMIC DNA]</scope>
    <source>
        <strain evidence="2">CM1030</strain>
        <tissue evidence="2">Blood</tissue>
    </source>
</reference>
<dbReference type="InterPro" id="IPR013783">
    <property type="entry name" value="Ig-like_fold"/>
</dbReference>
<evidence type="ECO:0000259" key="1">
    <source>
        <dbReference type="PROSITE" id="PS50835"/>
    </source>
</evidence>
<sequence>PIGSVEVSISCSSSGVMRASCSSEGDQLLYSWTLNGDPLMDGNSSIDLDEKTDGNICCSVKNHVSHVQKTIRVKPCP</sequence>
<organism evidence="2 3">
    <name type="scientific">Cirrhinus mrigala</name>
    <name type="common">Mrigala</name>
    <dbReference type="NCBI Taxonomy" id="683832"/>
    <lineage>
        <taxon>Eukaryota</taxon>
        <taxon>Metazoa</taxon>
        <taxon>Chordata</taxon>
        <taxon>Craniata</taxon>
        <taxon>Vertebrata</taxon>
        <taxon>Euteleostomi</taxon>
        <taxon>Actinopterygii</taxon>
        <taxon>Neopterygii</taxon>
        <taxon>Teleostei</taxon>
        <taxon>Ostariophysi</taxon>
        <taxon>Cypriniformes</taxon>
        <taxon>Cyprinidae</taxon>
        <taxon>Labeoninae</taxon>
        <taxon>Labeonini</taxon>
        <taxon>Cirrhinus</taxon>
    </lineage>
</organism>
<accession>A0ABD0PNA3</accession>
<dbReference type="AlphaFoldDB" id="A0ABD0PNA3"/>
<protein>
    <recommendedName>
        <fullName evidence="1">Ig-like domain-containing protein</fullName>
    </recommendedName>
</protein>
<evidence type="ECO:0000313" key="2">
    <source>
        <dbReference type="EMBL" id="KAL0175515.1"/>
    </source>
</evidence>
<comment type="caution">
    <text evidence="2">The sequence shown here is derived from an EMBL/GenBank/DDBJ whole genome shotgun (WGS) entry which is preliminary data.</text>
</comment>
<feature type="non-terminal residue" evidence="2">
    <location>
        <position position="77"/>
    </location>
</feature>
<keyword evidence="3" id="KW-1185">Reference proteome</keyword>
<gene>
    <name evidence="2" type="ORF">M9458_027845</name>
</gene>
<dbReference type="Gene3D" id="2.60.40.10">
    <property type="entry name" value="Immunoglobulins"/>
    <property type="match status" value="1"/>
</dbReference>
<evidence type="ECO:0000313" key="3">
    <source>
        <dbReference type="Proteomes" id="UP001529510"/>
    </source>
</evidence>
<dbReference type="Proteomes" id="UP001529510">
    <property type="component" value="Unassembled WGS sequence"/>
</dbReference>
<proteinExistence type="predicted"/>
<dbReference type="InterPro" id="IPR007110">
    <property type="entry name" value="Ig-like_dom"/>
</dbReference>
<feature type="non-terminal residue" evidence="2">
    <location>
        <position position="1"/>
    </location>
</feature>
<dbReference type="EMBL" id="JAMKFB020000014">
    <property type="protein sequence ID" value="KAL0175515.1"/>
    <property type="molecule type" value="Genomic_DNA"/>
</dbReference>
<name>A0ABD0PNA3_CIRMR</name>
<dbReference type="PROSITE" id="PS50835">
    <property type="entry name" value="IG_LIKE"/>
    <property type="match status" value="1"/>
</dbReference>
<feature type="domain" description="Ig-like" evidence="1">
    <location>
        <begin position="1"/>
        <end position="72"/>
    </location>
</feature>